<dbReference type="AlphaFoldDB" id="A0A8X6TLV7"/>
<accession>A0A8X6TLV7</accession>
<protein>
    <submittedName>
        <fullName evidence="1">Uncharacterized protein</fullName>
    </submittedName>
</protein>
<evidence type="ECO:0000313" key="2">
    <source>
        <dbReference type="EMBL" id="GFT43726.1"/>
    </source>
</evidence>
<dbReference type="Proteomes" id="UP000887013">
    <property type="component" value="Unassembled WGS sequence"/>
</dbReference>
<proteinExistence type="predicted"/>
<gene>
    <name evidence="2" type="ORF">NPIL_252491</name>
    <name evidence="1" type="ORF">NPIL_85811</name>
</gene>
<dbReference type="EMBL" id="BMAW01110562">
    <property type="protein sequence ID" value="GFT43726.1"/>
    <property type="molecule type" value="Genomic_DNA"/>
</dbReference>
<dbReference type="EMBL" id="BMAW01011073">
    <property type="protein sequence ID" value="GFT21854.1"/>
    <property type="molecule type" value="Genomic_DNA"/>
</dbReference>
<organism evidence="1 3">
    <name type="scientific">Nephila pilipes</name>
    <name type="common">Giant wood spider</name>
    <name type="synonym">Nephila maculata</name>
    <dbReference type="NCBI Taxonomy" id="299642"/>
    <lineage>
        <taxon>Eukaryota</taxon>
        <taxon>Metazoa</taxon>
        <taxon>Ecdysozoa</taxon>
        <taxon>Arthropoda</taxon>
        <taxon>Chelicerata</taxon>
        <taxon>Arachnida</taxon>
        <taxon>Araneae</taxon>
        <taxon>Araneomorphae</taxon>
        <taxon>Entelegynae</taxon>
        <taxon>Araneoidea</taxon>
        <taxon>Nephilidae</taxon>
        <taxon>Nephila</taxon>
    </lineage>
</organism>
<evidence type="ECO:0000313" key="1">
    <source>
        <dbReference type="EMBL" id="GFT21854.1"/>
    </source>
</evidence>
<keyword evidence="3" id="KW-1185">Reference proteome</keyword>
<sequence>MLDAPFYQGPTLSFTCFPSTDGLEEGSCEWILSHPPHTRLKDKNLDLLPESSPFVMHHVANSLSLWRSFLNICHDSLPFRRAHDFEFFRENS</sequence>
<dbReference type="OrthoDB" id="6458758at2759"/>
<evidence type="ECO:0000313" key="3">
    <source>
        <dbReference type="Proteomes" id="UP000887013"/>
    </source>
</evidence>
<comment type="caution">
    <text evidence="1">The sequence shown here is derived from an EMBL/GenBank/DDBJ whole genome shotgun (WGS) entry which is preliminary data.</text>
</comment>
<reference evidence="1" key="1">
    <citation type="submission" date="2020-08" db="EMBL/GenBank/DDBJ databases">
        <title>Multicomponent nature underlies the extraordinary mechanical properties of spider dragline silk.</title>
        <authorList>
            <person name="Kono N."/>
            <person name="Nakamura H."/>
            <person name="Mori M."/>
            <person name="Yoshida Y."/>
            <person name="Ohtoshi R."/>
            <person name="Malay A.D."/>
            <person name="Moran D.A.P."/>
            <person name="Tomita M."/>
            <person name="Numata K."/>
            <person name="Arakawa K."/>
        </authorList>
    </citation>
    <scope>NUCLEOTIDE SEQUENCE</scope>
</reference>
<name>A0A8X6TLV7_NEPPI</name>